<name>A0ABU0JVF1_HATLI</name>
<accession>A0ABU0JVF1</accession>
<feature type="domain" description="ABC transporter" evidence="8">
    <location>
        <begin position="352"/>
        <end position="586"/>
    </location>
</feature>
<dbReference type="Pfam" id="PF00664">
    <property type="entry name" value="ABC_membrane"/>
    <property type="match status" value="1"/>
</dbReference>
<keyword evidence="4 10" id="KW-0067">ATP-binding</keyword>
<evidence type="ECO:0000256" key="3">
    <source>
        <dbReference type="ARBA" id="ARBA00022741"/>
    </source>
</evidence>
<feature type="transmembrane region" description="Helical" evidence="7">
    <location>
        <begin position="283"/>
        <end position="303"/>
    </location>
</feature>
<evidence type="ECO:0000256" key="1">
    <source>
        <dbReference type="ARBA" id="ARBA00004651"/>
    </source>
</evidence>
<feature type="transmembrane region" description="Helical" evidence="7">
    <location>
        <begin position="68"/>
        <end position="87"/>
    </location>
</feature>
<dbReference type="Pfam" id="PF00005">
    <property type="entry name" value="ABC_tran"/>
    <property type="match status" value="1"/>
</dbReference>
<evidence type="ECO:0000256" key="7">
    <source>
        <dbReference type="SAM" id="Phobius"/>
    </source>
</evidence>
<dbReference type="GO" id="GO:0005524">
    <property type="term" value="F:ATP binding"/>
    <property type="evidence" value="ECO:0007669"/>
    <property type="project" value="UniProtKB-KW"/>
</dbReference>
<keyword evidence="3" id="KW-0547">Nucleotide-binding</keyword>
<protein>
    <submittedName>
        <fullName evidence="10">ATP-binding cassette subfamily B protein</fullName>
    </submittedName>
</protein>
<comment type="caution">
    <text evidence="10">The sequence shown here is derived from an EMBL/GenBank/DDBJ whole genome shotgun (WGS) entry which is preliminary data.</text>
</comment>
<dbReference type="EMBL" id="JAUSWN010000012">
    <property type="protein sequence ID" value="MDQ0479877.1"/>
    <property type="molecule type" value="Genomic_DNA"/>
</dbReference>
<evidence type="ECO:0000259" key="8">
    <source>
        <dbReference type="PROSITE" id="PS50893"/>
    </source>
</evidence>
<dbReference type="PROSITE" id="PS00211">
    <property type="entry name" value="ABC_TRANSPORTER_1"/>
    <property type="match status" value="1"/>
</dbReference>
<evidence type="ECO:0000256" key="2">
    <source>
        <dbReference type="ARBA" id="ARBA00022692"/>
    </source>
</evidence>
<keyword evidence="6 7" id="KW-0472">Membrane</keyword>
<dbReference type="InterPro" id="IPR003439">
    <property type="entry name" value="ABC_transporter-like_ATP-bd"/>
</dbReference>
<evidence type="ECO:0000256" key="4">
    <source>
        <dbReference type="ARBA" id="ARBA00022840"/>
    </source>
</evidence>
<dbReference type="InterPro" id="IPR003593">
    <property type="entry name" value="AAA+_ATPase"/>
</dbReference>
<dbReference type="Gene3D" id="1.20.1560.10">
    <property type="entry name" value="ABC transporter type 1, transmembrane domain"/>
    <property type="match status" value="1"/>
</dbReference>
<dbReference type="InterPro" id="IPR039421">
    <property type="entry name" value="Type_1_exporter"/>
</dbReference>
<gene>
    <name evidence="10" type="ORF">QOZ93_001619</name>
</gene>
<dbReference type="RefSeq" id="WP_307355799.1">
    <property type="nucleotide sequence ID" value="NZ_BAAACJ010000037.1"/>
</dbReference>
<keyword evidence="11" id="KW-1185">Reference proteome</keyword>
<organism evidence="10 11">
    <name type="scientific">Hathewaya limosa</name>
    <name type="common">Clostridium limosum</name>
    <dbReference type="NCBI Taxonomy" id="1536"/>
    <lineage>
        <taxon>Bacteria</taxon>
        <taxon>Bacillati</taxon>
        <taxon>Bacillota</taxon>
        <taxon>Clostridia</taxon>
        <taxon>Eubacteriales</taxon>
        <taxon>Clostridiaceae</taxon>
        <taxon>Hathewaya</taxon>
    </lineage>
</organism>
<dbReference type="CDD" id="cd18545">
    <property type="entry name" value="ABC_6TM_YknV_like"/>
    <property type="match status" value="1"/>
</dbReference>
<keyword evidence="2 7" id="KW-0812">Transmembrane</keyword>
<dbReference type="Proteomes" id="UP001224418">
    <property type="component" value="Unassembled WGS sequence"/>
</dbReference>
<dbReference type="InterPro" id="IPR017871">
    <property type="entry name" value="ABC_transporter-like_CS"/>
</dbReference>
<dbReference type="PROSITE" id="PS50893">
    <property type="entry name" value="ABC_TRANSPORTER_2"/>
    <property type="match status" value="1"/>
</dbReference>
<dbReference type="PROSITE" id="PS50929">
    <property type="entry name" value="ABC_TM1F"/>
    <property type="match status" value="1"/>
</dbReference>
<dbReference type="CDD" id="cd03251">
    <property type="entry name" value="ABCC_MsbA"/>
    <property type="match status" value="1"/>
</dbReference>
<dbReference type="SUPFAM" id="SSF90123">
    <property type="entry name" value="ABC transporter transmembrane region"/>
    <property type="match status" value="1"/>
</dbReference>
<dbReference type="PANTHER" id="PTHR43394">
    <property type="entry name" value="ATP-DEPENDENT PERMEASE MDL1, MITOCHONDRIAL"/>
    <property type="match status" value="1"/>
</dbReference>
<sequence>MEINGTRQDEIRVSHSKLYILKRLFKYAKPFKRKIILVIFLMIIAMLSSLFSPYLLEVAIDKHIANKNIRGLINIGVILVVLNLLAMTAARIRIKCMAGVTNKILINIREDLYTHIQKLSFGFFDSRPVGKVLARVMGDVNALQELFNVSITNFIPQLLKLVCVSILMLWMNFKLALWTLMLIPFLFVGLFIVQYFSESLWAKYRQKRSNVNAFTHEDFSGIKLVQNFAAEHRREKDFKNMTEDMLKTFLSCARLNDLFWPIVQLSWGVGTVIIYIKGIDLIGIGNIKVGTLISFTWYVTMFWQPIMHITDFYNTLISNISAGERVFEIMDIKPTIYSKEHSSSMPEIKGNIEFNNVSFSYDGSVKNLKDVNFKVNKGESVALVGATGAGKTTIINLISRFYDVQEGTILIDGINVKDVTLESLRSQMGIMLQDTFLFSYSVKENIRYGKLDATDDEIIAAAKSVNAHDFIMSLEKGYDTEINERGSRLSVGQRQLISFARALLADPRILILDEATSNIDTYTEMLVQQGIKKLLKGRTSFVIAHRLSTIRDCDKIMVVEGGEIVEVGTHEELLAKKGIYYNLYMAQYSFLQEGA</sequence>
<dbReference type="InterPro" id="IPR036640">
    <property type="entry name" value="ABC1_TM_sf"/>
</dbReference>
<dbReference type="InterPro" id="IPR027417">
    <property type="entry name" value="P-loop_NTPase"/>
</dbReference>
<feature type="domain" description="ABC transmembrane type-1" evidence="9">
    <location>
        <begin position="36"/>
        <end position="318"/>
    </location>
</feature>
<reference evidence="10 11" key="1">
    <citation type="submission" date="2023-07" db="EMBL/GenBank/DDBJ databases">
        <title>Genomic Encyclopedia of Type Strains, Phase IV (KMG-IV): sequencing the most valuable type-strain genomes for metagenomic binning, comparative biology and taxonomic classification.</title>
        <authorList>
            <person name="Goeker M."/>
        </authorList>
    </citation>
    <scope>NUCLEOTIDE SEQUENCE [LARGE SCALE GENOMIC DNA]</scope>
    <source>
        <strain evidence="10 11">DSM 1400</strain>
    </source>
</reference>
<comment type="subcellular location">
    <subcellularLocation>
        <location evidence="1">Cell membrane</location>
        <topology evidence="1">Multi-pass membrane protein</topology>
    </subcellularLocation>
</comment>
<dbReference type="Gene3D" id="3.40.50.300">
    <property type="entry name" value="P-loop containing nucleotide triphosphate hydrolases"/>
    <property type="match status" value="1"/>
</dbReference>
<feature type="transmembrane region" description="Helical" evidence="7">
    <location>
        <begin position="35"/>
        <end position="56"/>
    </location>
</feature>
<dbReference type="SUPFAM" id="SSF52540">
    <property type="entry name" value="P-loop containing nucleoside triphosphate hydrolases"/>
    <property type="match status" value="1"/>
</dbReference>
<feature type="transmembrane region" description="Helical" evidence="7">
    <location>
        <begin position="175"/>
        <end position="196"/>
    </location>
</feature>
<dbReference type="SMART" id="SM00382">
    <property type="entry name" value="AAA"/>
    <property type="match status" value="1"/>
</dbReference>
<evidence type="ECO:0000259" key="9">
    <source>
        <dbReference type="PROSITE" id="PS50929"/>
    </source>
</evidence>
<keyword evidence="5 7" id="KW-1133">Transmembrane helix</keyword>
<dbReference type="InterPro" id="IPR011527">
    <property type="entry name" value="ABC1_TM_dom"/>
</dbReference>
<evidence type="ECO:0000256" key="5">
    <source>
        <dbReference type="ARBA" id="ARBA00022989"/>
    </source>
</evidence>
<proteinExistence type="predicted"/>
<evidence type="ECO:0000313" key="11">
    <source>
        <dbReference type="Proteomes" id="UP001224418"/>
    </source>
</evidence>
<dbReference type="PANTHER" id="PTHR43394:SF1">
    <property type="entry name" value="ATP-BINDING CASSETTE SUB-FAMILY B MEMBER 10, MITOCHONDRIAL"/>
    <property type="match status" value="1"/>
</dbReference>
<evidence type="ECO:0000313" key="10">
    <source>
        <dbReference type="EMBL" id="MDQ0479877.1"/>
    </source>
</evidence>
<evidence type="ECO:0000256" key="6">
    <source>
        <dbReference type="ARBA" id="ARBA00023136"/>
    </source>
</evidence>